<protein>
    <submittedName>
        <fullName evidence="2">Uncharacterized protein</fullName>
    </submittedName>
</protein>
<evidence type="ECO:0000313" key="3">
    <source>
        <dbReference type="Proteomes" id="UP000597762"/>
    </source>
</evidence>
<name>A0A812EG56_ACAPH</name>
<feature type="transmembrane region" description="Helical" evidence="1">
    <location>
        <begin position="45"/>
        <end position="69"/>
    </location>
</feature>
<keyword evidence="1" id="KW-0472">Membrane</keyword>
<keyword evidence="3" id="KW-1185">Reference proteome</keyword>
<gene>
    <name evidence="2" type="ORF">SPHA_72501</name>
</gene>
<proteinExistence type="predicted"/>
<comment type="caution">
    <text evidence="2">The sequence shown here is derived from an EMBL/GenBank/DDBJ whole genome shotgun (WGS) entry which is preliminary data.</text>
</comment>
<reference evidence="2" key="1">
    <citation type="submission" date="2021-01" db="EMBL/GenBank/DDBJ databases">
        <authorList>
            <person name="Li R."/>
            <person name="Bekaert M."/>
        </authorList>
    </citation>
    <scope>NUCLEOTIDE SEQUENCE</scope>
    <source>
        <strain evidence="2">Farmed</strain>
    </source>
</reference>
<dbReference type="AlphaFoldDB" id="A0A812EG56"/>
<organism evidence="2 3">
    <name type="scientific">Acanthosepion pharaonis</name>
    <name type="common">Pharaoh cuttlefish</name>
    <name type="synonym">Sepia pharaonis</name>
    <dbReference type="NCBI Taxonomy" id="158019"/>
    <lineage>
        <taxon>Eukaryota</taxon>
        <taxon>Metazoa</taxon>
        <taxon>Spiralia</taxon>
        <taxon>Lophotrochozoa</taxon>
        <taxon>Mollusca</taxon>
        <taxon>Cephalopoda</taxon>
        <taxon>Coleoidea</taxon>
        <taxon>Decapodiformes</taxon>
        <taxon>Sepiida</taxon>
        <taxon>Sepiina</taxon>
        <taxon>Sepiidae</taxon>
        <taxon>Acanthosepion</taxon>
    </lineage>
</organism>
<evidence type="ECO:0000256" key="1">
    <source>
        <dbReference type="SAM" id="Phobius"/>
    </source>
</evidence>
<accession>A0A812EG56</accession>
<feature type="transmembrane region" description="Helical" evidence="1">
    <location>
        <begin position="205"/>
        <end position="221"/>
    </location>
</feature>
<feature type="transmembrane region" description="Helical" evidence="1">
    <location>
        <begin position="151"/>
        <end position="169"/>
    </location>
</feature>
<keyword evidence="1" id="KW-1133">Transmembrane helix</keyword>
<feature type="transmembrane region" description="Helical" evidence="1">
    <location>
        <begin position="90"/>
        <end position="114"/>
    </location>
</feature>
<sequence length="258" mass="29678">MCIPSPHPLPMPGIFFLVQRLPRDKCSPFSIHVFYLSLSFSRLPLLFSIYLVLVLFLLSIPLNNPLWLIRRKTKQTKPNFFLSPLSTISLSLFLSSFCLITLPLFFAFFLSFYLFFNVSFFFLSLSLVSSFISTCHFLLFFHVLSLKKKHLVLSLSLSLSLSFSFFHSLLFPPPFLFLFFDTSFLILASFFLSSSSSLFPLNSHFTLLSFSLSLTLFLPIFSRLSPQLFSPSFHFISSVCLFHFSSSFRVCVRVCVSD</sequence>
<dbReference type="Proteomes" id="UP000597762">
    <property type="component" value="Unassembled WGS sequence"/>
</dbReference>
<feature type="transmembrane region" description="Helical" evidence="1">
    <location>
        <begin position="120"/>
        <end position="144"/>
    </location>
</feature>
<dbReference type="EMBL" id="CAHIKZ030005329">
    <property type="protein sequence ID" value="CAE1322546.1"/>
    <property type="molecule type" value="Genomic_DNA"/>
</dbReference>
<evidence type="ECO:0000313" key="2">
    <source>
        <dbReference type="EMBL" id="CAE1322546.1"/>
    </source>
</evidence>
<keyword evidence="1" id="KW-0812">Transmembrane</keyword>
<feature type="transmembrane region" description="Helical" evidence="1">
    <location>
        <begin position="175"/>
        <end position="193"/>
    </location>
</feature>